<sequence>MEPASRHQCLIYGGPPSRHLPALAALLRQKLHQNFRCLYFNSPPMVTGLQSYLAAAGLDVNHELKKGSLLLSSDQGHLVDGLFHADTMLEGLELAAHQAQSDGYEGLFAVGDMTWELGLDRDIKKLLQYEWKLEQLFHRCPALTGICMYHSDTLPRELVQHGTLSHGSIFVNQTLSIINPFHVHTGAPRQPVQTLGTEVEAFLSRVMPETMS</sequence>
<name>A0A9J7BMI1_9BACT</name>
<dbReference type="AlphaFoldDB" id="A0A9J7BMI1"/>
<dbReference type="Pfam" id="PF14417">
    <property type="entry name" value="MEDS"/>
    <property type="match status" value="1"/>
</dbReference>
<feature type="domain" description="MEDS" evidence="1">
    <location>
        <begin position="6"/>
        <end position="166"/>
    </location>
</feature>
<evidence type="ECO:0000259" key="1">
    <source>
        <dbReference type="Pfam" id="PF14417"/>
    </source>
</evidence>
<dbReference type="RefSeq" id="WP_260793314.1">
    <property type="nucleotide sequence ID" value="NZ_CP093313.1"/>
</dbReference>
<proteinExistence type="predicted"/>
<keyword evidence="3" id="KW-1185">Reference proteome</keyword>
<organism evidence="2 3">
    <name type="scientific">Occallatibacter riparius</name>
    <dbReference type="NCBI Taxonomy" id="1002689"/>
    <lineage>
        <taxon>Bacteria</taxon>
        <taxon>Pseudomonadati</taxon>
        <taxon>Acidobacteriota</taxon>
        <taxon>Terriglobia</taxon>
        <taxon>Terriglobales</taxon>
        <taxon>Acidobacteriaceae</taxon>
        <taxon>Occallatibacter</taxon>
    </lineage>
</organism>
<protein>
    <submittedName>
        <fullName evidence="2">MEDS domain-containing protein</fullName>
    </submittedName>
</protein>
<dbReference type="EMBL" id="CP093313">
    <property type="protein sequence ID" value="UWZ83847.1"/>
    <property type="molecule type" value="Genomic_DNA"/>
</dbReference>
<accession>A0A9J7BMI1</accession>
<evidence type="ECO:0000313" key="3">
    <source>
        <dbReference type="Proteomes" id="UP001059380"/>
    </source>
</evidence>
<dbReference type="Proteomes" id="UP001059380">
    <property type="component" value="Chromosome"/>
</dbReference>
<reference evidence="2" key="1">
    <citation type="submission" date="2021-04" db="EMBL/GenBank/DDBJ databases">
        <title>Phylogenetic analysis of Acidobacteriaceae.</title>
        <authorList>
            <person name="Qiu L."/>
            <person name="Zhang Q."/>
        </authorList>
    </citation>
    <scope>NUCLEOTIDE SEQUENCE</scope>
    <source>
        <strain evidence="2">DSM 25168</strain>
    </source>
</reference>
<dbReference type="InterPro" id="IPR025847">
    <property type="entry name" value="MEDS_domain"/>
</dbReference>
<dbReference type="KEGG" id="orp:MOP44_25215"/>
<gene>
    <name evidence="2" type="ORF">MOP44_25215</name>
</gene>
<evidence type="ECO:0000313" key="2">
    <source>
        <dbReference type="EMBL" id="UWZ83847.1"/>
    </source>
</evidence>